<proteinExistence type="predicted"/>
<dbReference type="AlphaFoldDB" id="A0A410E091"/>
<dbReference type="Gene3D" id="3.40.50.2000">
    <property type="entry name" value="Glycogen Phosphorylase B"/>
    <property type="match status" value="4"/>
</dbReference>
<reference evidence="2 3" key="1">
    <citation type="submission" date="2018-01" db="EMBL/GenBank/DDBJ databases">
        <title>Genome Sequencing and Assembly of Anaerobacter polyendosporus strain CT4.</title>
        <authorList>
            <person name="Tachaapaikoon C."/>
            <person name="Sutheeworapong S."/>
            <person name="Jenjaroenpun P."/>
            <person name="Wongsurawat T."/>
            <person name="Nookeaw I."/>
            <person name="Cheawchanlertfa P."/>
            <person name="Kosugi A."/>
            <person name="Cheevadhanarak S."/>
            <person name="Ratanakhanokchai K."/>
        </authorList>
    </citation>
    <scope>NUCLEOTIDE SEQUENCE [LARGE SCALE GENOMIC DNA]</scope>
    <source>
        <strain evidence="2 3">CT4</strain>
    </source>
</reference>
<evidence type="ECO:0000313" key="3">
    <source>
        <dbReference type="Proteomes" id="UP000286268"/>
    </source>
</evidence>
<accession>A0A410E091</accession>
<dbReference type="EMBL" id="CP025746">
    <property type="protein sequence ID" value="QAA34735.1"/>
    <property type="molecule type" value="Genomic_DNA"/>
</dbReference>
<feature type="domain" description="Glycosyl transferase family 1" evidence="1">
    <location>
        <begin position="565"/>
        <end position="681"/>
    </location>
</feature>
<dbReference type="PANTHER" id="PTHR45947">
    <property type="entry name" value="SULFOQUINOVOSYL TRANSFERASE SQD2"/>
    <property type="match status" value="1"/>
</dbReference>
<dbReference type="KEGG" id="cmah:C1I91_25585"/>
<dbReference type="Pfam" id="PF00534">
    <property type="entry name" value="Glycos_transf_1"/>
    <property type="match status" value="2"/>
</dbReference>
<dbReference type="GO" id="GO:0016757">
    <property type="term" value="F:glycosyltransferase activity"/>
    <property type="evidence" value="ECO:0007669"/>
    <property type="project" value="InterPro"/>
</dbReference>
<organism evidence="2 3">
    <name type="scientific">Clostridium manihotivorum</name>
    <dbReference type="NCBI Taxonomy" id="2320868"/>
    <lineage>
        <taxon>Bacteria</taxon>
        <taxon>Bacillati</taxon>
        <taxon>Bacillota</taxon>
        <taxon>Clostridia</taxon>
        <taxon>Eubacteriales</taxon>
        <taxon>Clostridiaceae</taxon>
        <taxon>Clostridium</taxon>
    </lineage>
</organism>
<keyword evidence="3" id="KW-1185">Reference proteome</keyword>
<dbReference type="RefSeq" id="WP_128215447.1">
    <property type="nucleotide sequence ID" value="NZ_CP025746.1"/>
</dbReference>
<dbReference type="InterPro" id="IPR001296">
    <property type="entry name" value="Glyco_trans_1"/>
</dbReference>
<dbReference type="OrthoDB" id="9795068at2"/>
<name>A0A410E091_9CLOT</name>
<dbReference type="InterPro" id="IPR050194">
    <property type="entry name" value="Glycosyltransferase_grp1"/>
</dbReference>
<dbReference type="Proteomes" id="UP000286268">
    <property type="component" value="Chromosome"/>
</dbReference>
<feature type="domain" description="Glycosyl transferase family 1" evidence="1">
    <location>
        <begin position="183"/>
        <end position="328"/>
    </location>
</feature>
<protein>
    <recommendedName>
        <fullName evidence="1">Glycosyl transferase family 1 domain-containing protein</fullName>
    </recommendedName>
</protein>
<dbReference type="PANTHER" id="PTHR45947:SF3">
    <property type="entry name" value="SULFOQUINOVOSYL TRANSFERASE SQD2"/>
    <property type="match status" value="1"/>
</dbReference>
<dbReference type="SUPFAM" id="SSF53756">
    <property type="entry name" value="UDP-Glycosyltransferase/glycogen phosphorylase"/>
    <property type="match status" value="2"/>
</dbReference>
<dbReference type="CDD" id="cd03801">
    <property type="entry name" value="GT4_PimA-like"/>
    <property type="match status" value="1"/>
</dbReference>
<gene>
    <name evidence="2" type="ORF">C1I91_25585</name>
</gene>
<sequence>MKVLYVTTVPAPYKVQFFNELGKLCDLTVIFELDNVSYREKSWMETNFEHFTPIFLKGFKIRDKRISFGVISSIKKNNYDFIIIGVYSTVSQMIAQLYMKHKRIPYIISSDGGLIKQERRVIYNIKKYFIGSAQAWLSTGKTTNDYLVHYGADINRVYTYPFTSISEKDVLNEPVTNYEKGSLRKKLNIAENKVIISVGQFIYRKGYDILLKACMNLDKSIGVYIVGGKPTEEYINMQKEMKLTNVHFVDFMEKTQLAEYYKSADLFVLPTREDIWGLVVNEAMAYGLPVITTDKCVAGIEMVHEQENGALVNSDDEKQLFAAIREFMVGMNEKVSFASLNVAQKYTIESMAERHNEIFESILGEEQMSGINEKPRRVLHVIPGFGGGISSTVRNLVNSIDTNKVIIDVVSFSHYSEDFAEEIVKKSGRLFTLRKIRIRTLFRSIKEYCSILNSNEPYYAVHIHIIGFKGMYFSILARICGIKNIIIHGHATADKGSEFWYNKLKMVVSRLITRVSANRLASCSKLASQYIFGNSVVSKGKVMHIPNSINVDKFISDIGEEEKVEIKSSLNIGENSLVIAHIGQFGYQKNHDFMVNIIKRMKELNIKFVWLFIGVGKEKERIEAEISKNKCEDVTRFLGRREDVNRLLNIIDITVLPSHFEGLPTVTIESQAAGVPTVISSSITDEVDMHLGLVKYLSLEEEIDVWIKAIIEMSKVNIPDKETRIISLQRRGFTTEAAAKLYEAYIWDKVYFYNLGDEIISGVL</sequence>
<evidence type="ECO:0000259" key="1">
    <source>
        <dbReference type="Pfam" id="PF00534"/>
    </source>
</evidence>
<evidence type="ECO:0000313" key="2">
    <source>
        <dbReference type="EMBL" id="QAA34735.1"/>
    </source>
</evidence>